<dbReference type="PANTHER" id="PTHR40031">
    <property type="entry name" value="HYPOTHETICAL MEMBRANE SPANNING PROTEIN"/>
    <property type="match status" value="1"/>
</dbReference>
<keyword evidence="1" id="KW-0812">Transmembrane</keyword>
<accession>A0A1V3NJE4</accession>
<feature type="transmembrane region" description="Helical" evidence="1">
    <location>
        <begin position="157"/>
        <end position="174"/>
    </location>
</feature>
<gene>
    <name evidence="2" type="ORF">B1C78_07090</name>
</gene>
<dbReference type="PANTHER" id="PTHR40031:SF1">
    <property type="entry name" value="MEMBRANE-BOUND METAL-DEPENDENT HYDROLASE"/>
    <property type="match status" value="1"/>
</dbReference>
<dbReference type="AlphaFoldDB" id="A0A1V3NJE4"/>
<evidence type="ECO:0000313" key="2">
    <source>
        <dbReference type="EMBL" id="OOG25175.1"/>
    </source>
</evidence>
<organism evidence="2 3">
    <name type="scientific">Thioalkalivibrio denitrificans</name>
    <dbReference type="NCBI Taxonomy" id="108003"/>
    <lineage>
        <taxon>Bacteria</taxon>
        <taxon>Pseudomonadati</taxon>
        <taxon>Pseudomonadota</taxon>
        <taxon>Gammaproteobacteria</taxon>
        <taxon>Chromatiales</taxon>
        <taxon>Ectothiorhodospiraceae</taxon>
        <taxon>Thioalkalivibrio</taxon>
    </lineage>
</organism>
<dbReference type="Proteomes" id="UP000189462">
    <property type="component" value="Unassembled WGS sequence"/>
</dbReference>
<evidence type="ECO:0000313" key="3">
    <source>
        <dbReference type="Proteomes" id="UP000189462"/>
    </source>
</evidence>
<keyword evidence="3" id="KW-1185">Reference proteome</keyword>
<dbReference type="RefSeq" id="WP_077278455.1">
    <property type="nucleotide sequence ID" value="NZ_MVBK01000040.1"/>
</dbReference>
<dbReference type="EMBL" id="MVBK01000040">
    <property type="protein sequence ID" value="OOG25175.1"/>
    <property type="molecule type" value="Genomic_DNA"/>
</dbReference>
<name>A0A1V3NJE4_9GAMM</name>
<dbReference type="Pfam" id="PF04307">
    <property type="entry name" value="YdjM"/>
    <property type="match status" value="1"/>
</dbReference>
<feature type="transmembrane region" description="Helical" evidence="1">
    <location>
        <begin position="128"/>
        <end position="150"/>
    </location>
</feature>
<comment type="caution">
    <text evidence="2">The sequence shown here is derived from an EMBL/GenBank/DDBJ whole genome shotgun (WGS) entry which is preliminary data.</text>
</comment>
<feature type="transmembrane region" description="Helical" evidence="1">
    <location>
        <begin position="55"/>
        <end position="83"/>
    </location>
</feature>
<protein>
    <recommendedName>
        <fullName evidence="4">Hydrolase</fullName>
    </recommendedName>
</protein>
<keyword evidence="1" id="KW-0472">Membrane</keyword>
<dbReference type="OrthoDB" id="9781927at2"/>
<sequence length="348" mass="39026">MDTLTHALSGALLARAATPARISPGAPGVRGRVLAGFAGGAFPDIDFVMRGVDTLWYLSVVHQGATHSLVLLPLWALLVAWVIGRISGLGWRGYFLPAALGIGIHIAGDVITAYGTMLLFPFSDWRAALSWVYVIDPYFTLIIVAGLVAAWRWPRHARAGSAAALVVLVAYVGMQGMVHHRAQAVAEGFAESMGLPEAGAEALPQPFSPAHWMLVVSNDDLYYKAWVRFRDGRSLAERLPLPDPFDEMSRQYAREPVWHRAPRFGREGEESEFARVAWDRDEFRHFRNFARVPVLHEVTEDNRHLCAWFRDLRFTLPALTPSFVFGMCFDTMDGTWHRERRRGAMWLD</sequence>
<evidence type="ECO:0000256" key="1">
    <source>
        <dbReference type="SAM" id="Phobius"/>
    </source>
</evidence>
<keyword evidence="1" id="KW-1133">Transmembrane helix</keyword>
<evidence type="ECO:0008006" key="4">
    <source>
        <dbReference type="Google" id="ProtNLM"/>
    </source>
</evidence>
<proteinExistence type="predicted"/>
<dbReference type="STRING" id="108003.B1C78_07090"/>
<feature type="transmembrane region" description="Helical" evidence="1">
    <location>
        <begin position="95"/>
        <end position="122"/>
    </location>
</feature>
<reference evidence="2 3" key="1">
    <citation type="submission" date="2017-02" db="EMBL/GenBank/DDBJ databases">
        <title>Genomic diversity within the haloalkaliphilic genus Thioalkalivibrio.</title>
        <authorList>
            <person name="Ahn A.-C."/>
            <person name="Meier-Kolthoff J."/>
            <person name="Overmars L."/>
            <person name="Richter M."/>
            <person name="Woyke T."/>
            <person name="Sorokin D.Y."/>
            <person name="Muyzer G."/>
        </authorList>
    </citation>
    <scope>NUCLEOTIDE SEQUENCE [LARGE SCALE GENOMIC DNA]</scope>
    <source>
        <strain evidence="2 3">ALJD</strain>
    </source>
</reference>
<dbReference type="InterPro" id="IPR053170">
    <property type="entry name" value="Transcription_regulator"/>
</dbReference>
<dbReference type="InterPro" id="IPR007404">
    <property type="entry name" value="YdjM-like"/>
</dbReference>